<sequence length="1026" mass="118135">MDPQNVESYLLCNYRRSLVAYRSIKKFSIRIDSVQLDIHYLKTCRSKDLIPGFLWFKTANDNLKSSPQYRESQRRLLNAEIDYKYQHLNNVKTSYETSLNLLKQRCPESIFQQLQDILITVCKPILDKKKETIEKKLRALGYFGELKPKVDRDVVKNLSTRILSEDQIDCLAHGLDFGLLPKHFDNMNVAAHTERFFHNVTSIYQNQKALRDDMKKKDVTIPNGTRLLNSNELTLAYNLRSLTDSFRSQANRYLKQQHFIHTEQKQYYQLLKQLNDKSIVVTRPDKGRVIVLLDRNDYNSKMNEILSDTTKFKSLPDDPTITRENKLIRLLLRLKAQGYISEEFCKMARPTGSNPGRLYGLPKTHKAGVPLRPVLSSIGTFNYNLAKLLKEMLSTMIQNEAIMKDSFAFVKELRSESLSELSEYKMVSFDIVSLYTNIPLAETINIILDYLYKDKKKPLTTIPKNDMKKLLDLATKETHFRFNGTIYDQTDGVSMGSPLAPLLAEIFLQEFEKNHLPSFKEKGIVYWKRYVDDTFVLLDPEVDAKVIAAQLSQCHPSLKFTCEEEYKTTKDDLSKEGTPPMKFLEKKHLEKKMHYSIKKKRLLEENRLTEKKDPPQKIALSFLDVLVERQPGIGFETRKYRKETFSGLLTRWDSFVPKQYKYNAISTMVYRSIRICSSYTTLEDELDMIRELALHNGYPLAFVESVIRRQLNLIHPPRTTTPKESETDYVVLRVPFYGKSSQIYAKRVTAVVNKQYPLKKVRVVSDVPNRIGQNFTTKDRIPTELKAGVVYQATCPQCNEKYIGKTKRHLKIRVNEHLREQNKLLPTLTESPEPIVNSSSSSKNVVDNHNTHTMTTRTKSRALELEASQQQLLPEIVIAPPDQVENKEIANSSQIATQAHVPRSQNTTTEPNMQGSQQIDSNDILAATTPADKKTDKTTYDSALTKHYVASGHSFTSNDFKILLSDRNERRLMVKESLSIIDKNPELNGTDRSVTLYVFPDGIPKSHNVRQNQPAQTADIHIATGI</sequence>
<dbReference type="InterPro" id="IPR000477">
    <property type="entry name" value="RT_dom"/>
</dbReference>
<dbReference type="Pfam" id="PF00078">
    <property type="entry name" value="RVT_1"/>
    <property type="match status" value="1"/>
</dbReference>
<name>A0A819IYK9_9BILA</name>
<evidence type="ECO:0008006" key="7">
    <source>
        <dbReference type="Google" id="ProtNLM"/>
    </source>
</evidence>
<dbReference type="PANTHER" id="PTHR21301">
    <property type="entry name" value="REVERSE TRANSCRIPTASE"/>
    <property type="match status" value="1"/>
</dbReference>
<dbReference type="AlphaFoldDB" id="A0A819IYK9"/>
<evidence type="ECO:0000313" key="6">
    <source>
        <dbReference type="Proteomes" id="UP000663881"/>
    </source>
</evidence>
<dbReference type="EMBL" id="CAJOAY010002101">
    <property type="protein sequence ID" value="CAF3920835.1"/>
    <property type="molecule type" value="Genomic_DNA"/>
</dbReference>
<accession>A0A819IYK9</accession>
<dbReference type="Pfam" id="PF26215">
    <property type="entry name" value="HTH_animal"/>
    <property type="match status" value="1"/>
</dbReference>
<evidence type="ECO:0000259" key="3">
    <source>
        <dbReference type="PROSITE" id="PS50878"/>
    </source>
</evidence>
<proteinExistence type="predicted"/>
<dbReference type="InterPro" id="IPR058912">
    <property type="entry name" value="HTH_animal"/>
</dbReference>
<feature type="region of interest" description="Disordered" evidence="1">
    <location>
        <begin position="830"/>
        <end position="849"/>
    </location>
</feature>
<dbReference type="Proteomes" id="UP000663891">
    <property type="component" value="Unassembled WGS sequence"/>
</dbReference>
<evidence type="ECO:0000259" key="2">
    <source>
        <dbReference type="PROSITE" id="PS50164"/>
    </source>
</evidence>
<comment type="caution">
    <text evidence="5">The sequence shown here is derived from an EMBL/GenBank/DDBJ whole genome shotgun (WGS) entry which is preliminary data.</text>
</comment>
<feature type="region of interest" description="Disordered" evidence="1">
    <location>
        <begin position="889"/>
        <end position="920"/>
    </location>
</feature>
<dbReference type="OrthoDB" id="10049150at2759"/>
<dbReference type="InterPro" id="IPR000305">
    <property type="entry name" value="GIY-YIG_endonuc"/>
</dbReference>
<feature type="domain" description="GIY-YIG" evidence="2">
    <location>
        <begin position="786"/>
        <end position="879"/>
    </location>
</feature>
<dbReference type="PROSITE" id="PS50878">
    <property type="entry name" value="RT_POL"/>
    <property type="match status" value="1"/>
</dbReference>
<dbReference type="PROSITE" id="PS50164">
    <property type="entry name" value="GIY_YIG"/>
    <property type="match status" value="1"/>
</dbReference>
<protein>
    <recommendedName>
        <fullName evidence="7">Reverse transcriptase domain-containing protein</fullName>
    </recommendedName>
</protein>
<evidence type="ECO:0000313" key="5">
    <source>
        <dbReference type="EMBL" id="CAF3920835.1"/>
    </source>
</evidence>
<dbReference type="PANTHER" id="PTHR21301:SF10">
    <property type="entry name" value="REVERSE TRANSCRIPTASE DOMAIN-CONTAINING PROTEIN"/>
    <property type="match status" value="1"/>
</dbReference>
<gene>
    <name evidence="5" type="ORF">OKA104_LOCUS25259</name>
    <name evidence="4" type="ORF">VCS650_LOCUS14214</name>
</gene>
<feature type="domain" description="Reverse transcriptase" evidence="3">
    <location>
        <begin position="342"/>
        <end position="597"/>
    </location>
</feature>
<evidence type="ECO:0000313" key="4">
    <source>
        <dbReference type="EMBL" id="CAF0991321.1"/>
    </source>
</evidence>
<evidence type="ECO:0000256" key="1">
    <source>
        <dbReference type="SAM" id="MobiDB-lite"/>
    </source>
</evidence>
<organism evidence="5 6">
    <name type="scientific">Adineta steineri</name>
    <dbReference type="NCBI Taxonomy" id="433720"/>
    <lineage>
        <taxon>Eukaryota</taxon>
        <taxon>Metazoa</taxon>
        <taxon>Spiralia</taxon>
        <taxon>Gnathifera</taxon>
        <taxon>Rotifera</taxon>
        <taxon>Eurotatoria</taxon>
        <taxon>Bdelloidea</taxon>
        <taxon>Adinetida</taxon>
        <taxon>Adinetidae</taxon>
        <taxon>Adineta</taxon>
    </lineage>
</organism>
<reference evidence="5" key="1">
    <citation type="submission" date="2021-02" db="EMBL/GenBank/DDBJ databases">
        <authorList>
            <person name="Nowell W R."/>
        </authorList>
    </citation>
    <scope>NUCLEOTIDE SEQUENCE</scope>
</reference>
<dbReference type="EMBL" id="CAJNON010000118">
    <property type="protein sequence ID" value="CAF0991321.1"/>
    <property type="molecule type" value="Genomic_DNA"/>
</dbReference>
<dbReference type="Proteomes" id="UP000663881">
    <property type="component" value="Unassembled WGS sequence"/>
</dbReference>